<feature type="compositionally biased region" description="Pro residues" evidence="4">
    <location>
        <begin position="224"/>
        <end position="234"/>
    </location>
</feature>
<dbReference type="InterPro" id="IPR013126">
    <property type="entry name" value="Hsp_70_fam"/>
</dbReference>
<organism evidence="5 6">
    <name type="scientific">Sistotremastrum suecicum HHB10207 ss-3</name>
    <dbReference type="NCBI Taxonomy" id="1314776"/>
    <lineage>
        <taxon>Eukaryota</taxon>
        <taxon>Fungi</taxon>
        <taxon>Dikarya</taxon>
        <taxon>Basidiomycota</taxon>
        <taxon>Agaricomycotina</taxon>
        <taxon>Agaricomycetes</taxon>
        <taxon>Sistotremastrales</taxon>
        <taxon>Sistotremastraceae</taxon>
        <taxon>Sistotremastrum</taxon>
    </lineage>
</organism>
<evidence type="ECO:0000313" key="6">
    <source>
        <dbReference type="Proteomes" id="UP000076798"/>
    </source>
</evidence>
<proteinExistence type="inferred from homology"/>
<keyword evidence="6" id="KW-1185">Reference proteome</keyword>
<evidence type="ECO:0008006" key="7">
    <source>
        <dbReference type="Google" id="ProtNLM"/>
    </source>
</evidence>
<dbReference type="AlphaFoldDB" id="A0A166DMH4"/>
<dbReference type="Proteomes" id="UP000076798">
    <property type="component" value="Unassembled WGS sequence"/>
</dbReference>
<dbReference type="InterPro" id="IPR018181">
    <property type="entry name" value="Heat_shock_70_CS"/>
</dbReference>
<evidence type="ECO:0000256" key="4">
    <source>
        <dbReference type="SAM" id="MobiDB-lite"/>
    </source>
</evidence>
<dbReference type="FunFam" id="3.30.420.40:FF:000028">
    <property type="entry name" value="heat shock 70 kDa protein-like"/>
    <property type="match status" value="1"/>
</dbReference>
<sequence>MRNRLSNQVLDLYEVQIAFLTVFSANSVFDAKRLIGREFEDVEGGTIVFEHRGEQKECSPAEIPSILLTEMKEAAERKATKNVGARYGSNVLCIIKEPTAAAIAYGFDKRVTGKRNVLVFDLRPSSRYSRCVLLDCRRGIDFHTSLTRAAVVPSSRVLPSVALSIKVHHHSTINESSVSKMILVGGSTRIPHIIQLVSDFFNSKKPNKSINSGVTLSSSSATPSFPPQSPPPAFEPHHLHENHGASFQRLRLEQNARNHSFAHLYAQ</sequence>
<comment type="similarity">
    <text evidence="1">Belongs to the heat shock protein 70 family.</text>
</comment>
<dbReference type="PROSITE" id="PS01036">
    <property type="entry name" value="HSP70_3"/>
    <property type="match status" value="1"/>
</dbReference>
<keyword evidence="2" id="KW-0547">Nucleotide-binding</keyword>
<dbReference type="EMBL" id="KV428058">
    <property type="protein sequence ID" value="KZT38689.1"/>
    <property type="molecule type" value="Genomic_DNA"/>
</dbReference>
<evidence type="ECO:0000313" key="5">
    <source>
        <dbReference type="EMBL" id="KZT38689.1"/>
    </source>
</evidence>
<dbReference type="Gene3D" id="3.30.420.40">
    <property type="match status" value="3"/>
</dbReference>
<dbReference type="GO" id="GO:0005524">
    <property type="term" value="F:ATP binding"/>
    <property type="evidence" value="ECO:0007669"/>
    <property type="project" value="UniProtKB-KW"/>
</dbReference>
<reference evidence="5 6" key="1">
    <citation type="journal article" date="2016" name="Mol. Biol. Evol.">
        <title>Comparative Genomics of Early-Diverging Mushroom-Forming Fungi Provides Insights into the Origins of Lignocellulose Decay Capabilities.</title>
        <authorList>
            <person name="Nagy L.G."/>
            <person name="Riley R."/>
            <person name="Tritt A."/>
            <person name="Adam C."/>
            <person name="Daum C."/>
            <person name="Floudas D."/>
            <person name="Sun H."/>
            <person name="Yadav J.S."/>
            <person name="Pangilinan J."/>
            <person name="Larsson K.H."/>
            <person name="Matsuura K."/>
            <person name="Barry K."/>
            <person name="Labutti K."/>
            <person name="Kuo R."/>
            <person name="Ohm R.A."/>
            <person name="Bhattacharya S.S."/>
            <person name="Shirouzu T."/>
            <person name="Yoshinaga Y."/>
            <person name="Martin F.M."/>
            <person name="Grigoriev I.V."/>
            <person name="Hibbett D.S."/>
        </authorList>
    </citation>
    <scope>NUCLEOTIDE SEQUENCE [LARGE SCALE GENOMIC DNA]</scope>
    <source>
        <strain evidence="5 6">HHB10207 ss-3</strain>
    </source>
</reference>
<dbReference type="SUPFAM" id="SSF53067">
    <property type="entry name" value="Actin-like ATPase domain"/>
    <property type="match status" value="2"/>
</dbReference>
<evidence type="ECO:0000256" key="2">
    <source>
        <dbReference type="ARBA" id="ARBA00022741"/>
    </source>
</evidence>
<evidence type="ECO:0000256" key="1">
    <source>
        <dbReference type="ARBA" id="ARBA00007381"/>
    </source>
</evidence>
<protein>
    <recommendedName>
        <fullName evidence="7">HSP70-domain-containing protein</fullName>
    </recommendedName>
</protein>
<name>A0A166DMH4_9AGAM</name>
<dbReference type="InterPro" id="IPR043129">
    <property type="entry name" value="ATPase_NBD"/>
</dbReference>
<dbReference type="STRING" id="1314776.A0A166DMH4"/>
<evidence type="ECO:0000256" key="3">
    <source>
        <dbReference type="ARBA" id="ARBA00022840"/>
    </source>
</evidence>
<dbReference type="PANTHER" id="PTHR19375">
    <property type="entry name" value="HEAT SHOCK PROTEIN 70KDA"/>
    <property type="match status" value="1"/>
</dbReference>
<dbReference type="OrthoDB" id="3789372at2759"/>
<feature type="region of interest" description="Disordered" evidence="4">
    <location>
        <begin position="211"/>
        <end position="239"/>
    </location>
</feature>
<dbReference type="GO" id="GO:0140662">
    <property type="term" value="F:ATP-dependent protein folding chaperone"/>
    <property type="evidence" value="ECO:0007669"/>
    <property type="project" value="InterPro"/>
</dbReference>
<gene>
    <name evidence="5" type="ORF">SISSUDRAFT_1061726</name>
</gene>
<dbReference type="Pfam" id="PF00012">
    <property type="entry name" value="HSP70"/>
    <property type="match status" value="2"/>
</dbReference>
<keyword evidence="3" id="KW-0067">ATP-binding</keyword>
<accession>A0A166DMH4</accession>